<dbReference type="Gene3D" id="2.60.40.3340">
    <property type="entry name" value="Domain of unknown function DUF4426"/>
    <property type="match status" value="1"/>
</dbReference>
<sequence length="146" mass="16703">MSSQINLKTLCFICVMVLTSWTVSAEQKVVKGDWDIHYIAFPSSFLNPTVAKTYELQRSRYMGVVNISVLDNQNNDAAKNVYVTGTARNLLGQTKSLSFSKVKEGDAIYYLAQLKFSNEEIYKFDIDIKLGDRSEKLKFDQKFYVD</sequence>
<proteinExistence type="predicted"/>
<name>A0ABT5FJM9_9GAMM</name>
<dbReference type="RefSeq" id="WP_252736568.1">
    <property type="nucleotide sequence ID" value="NZ_JAQOMS010000002.1"/>
</dbReference>
<gene>
    <name evidence="3" type="ORF">PN838_25075</name>
</gene>
<comment type="caution">
    <text evidence="3">The sequence shown here is derived from an EMBL/GenBank/DDBJ whole genome shotgun (WGS) entry which is preliminary data.</text>
</comment>
<organism evidence="3 4">
    <name type="scientific">Psychrosphaera algicola</name>
    <dbReference type="NCBI Taxonomy" id="3023714"/>
    <lineage>
        <taxon>Bacteria</taxon>
        <taxon>Pseudomonadati</taxon>
        <taxon>Pseudomonadota</taxon>
        <taxon>Gammaproteobacteria</taxon>
        <taxon>Alteromonadales</taxon>
        <taxon>Pseudoalteromonadaceae</taxon>
        <taxon>Psychrosphaera</taxon>
    </lineage>
</organism>
<keyword evidence="1" id="KW-0732">Signal</keyword>
<evidence type="ECO:0000259" key="2">
    <source>
        <dbReference type="Pfam" id="PF14467"/>
    </source>
</evidence>
<reference evidence="3 4" key="1">
    <citation type="submission" date="2023-01" db="EMBL/GenBank/DDBJ databases">
        <title>Psychrosphaera sp. nov., isolated from marine algae.</title>
        <authorList>
            <person name="Bayburt H."/>
            <person name="Choi B.J."/>
            <person name="Kim J.M."/>
            <person name="Choi D.G."/>
            <person name="Jeon C.O."/>
        </authorList>
    </citation>
    <scope>NUCLEOTIDE SEQUENCE [LARGE SCALE GENOMIC DNA]</scope>
    <source>
        <strain evidence="3 4">G1-22</strain>
    </source>
</reference>
<protein>
    <submittedName>
        <fullName evidence="3">DUF4426 domain-containing protein</fullName>
    </submittedName>
</protein>
<feature type="domain" description="DUF4426" evidence="2">
    <location>
        <begin position="31"/>
        <end position="146"/>
    </location>
</feature>
<dbReference type="Pfam" id="PF14467">
    <property type="entry name" value="DUF4426"/>
    <property type="match status" value="1"/>
</dbReference>
<keyword evidence="4" id="KW-1185">Reference proteome</keyword>
<dbReference type="EMBL" id="JAQOMS010000002">
    <property type="protein sequence ID" value="MDC2891405.1"/>
    <property type="molecule type" value="Genomic_DNA"/>
</dbReference>
<feature type="chain" id="PRO_5047176787" evidence="1">
    <location>
        <begin position="26"/>
        <end position="146"/>
    </location>
</feature>
<feature type="signal peptide" evidence="1">
    <location>
        <begin position="1"/>
        <end position="25"/>
    </location>
</feature>
<evidence type="ECO:0000313" key="4">
    <source>
        <dbReference type="Proteomes" id="UP001528411"/>
    </source>
</evidence>
<dbReference type="Proteomes" id="UP001528411">
    <property type="component" value="Unassembled WGS sequence"/>
</dbReference>
<dbReference type="InterPro" id="IPR025218">
    <property type="entry name" value="DUF4426"/>
</dbReference>
<evidence type="ECO:0000256" key="1">
    <source>
        <dbReference type="SAM" id="SignalP"/>
    </source>
</evidence>
<evidence type="ECO:0000313" key="3">
    <source>
        <dbReference type="EMBL" id="MDC2891405.1"/>
    </source>
</evidence>
<accession>A0ABT5FJM9</accession>